<protein>
    <submittedName>
        <fullName evidence="10">Preprotein translocase subunit YajC</fullName>
    </submittedName>
</protein>
<evidence type="ECO:0000256" key="7">
    <source>
        <dbReference type="ARBA" id="ARBA00022989"/>
    </source>
</evidence>
<keyword evidence="9" id="KW-0472">Membrane</keyword>
<organism evidence="10 11">
    <name type="scientific">Staphylococcus marylandisciuri</name>
    <dbReference type="NCBI Taxonomy" id="2981529"/>
    <lineage>
        <taxon>Bacteria</taxon>
        <taxon>Bacillati</taxon>
        <taxon>Bacillota</taxon>
        <taxon>Bacilli</taxon>
        <taxon>Bacillales</taxon>
        <taxon>Staphylococcaceae</taxon>
        <taxon>Staphylococcus</taxon>
    </lineage>
</organism>
<dbReference type="NCBIfam" id="TIGR00739">
    <property type="entry name" value="yajC"/>
    <property type="match status" value="1"/>
</dbReference>
<evidence type="ECO:0000256" key="8">
    <source>
        <dbReference type="ARBA" id="ARBA00023010"/>
    </source>
</evidence>
<evidence type="ECO:0000256" key="4">
    <source>
        <dbReference type="ARBA" id="ARBA00022475"/>
    </source>
</evidence>
<proteinExistence type="inferred from homology"/>
<keyword evidence="6" id="KW-0653">Protein transport</keyword>
<name>A0ABT2QPY8_9STAP</name>
<evidence type="ECO:0000256" key="1">
    <source>
        <dbReference type="ARBA" id="ARBA00004162"/>
    </source>
</evidence>
<dbReference type="PANTHER" id="PTHR33909:SF1">
    <property type="entry name" value="SEC TRANSLOCON ACCESSORY COMPLEX SUBUNIT YAJC"/>
    <property type="match status" value="1"/>
</dbReference>
<dbReference type="InterPro" id="IPR003849">
    <property type="entry name" value="Preprotein_translocase_YajC"/>
</dbReference>
<keyword evidence="8" id="KW-0811">Translocation</keyword>
<dbReference type="PANTHER" id="PTHR33909">
    <property type="entry name" value="SEC TRANSLOCON ACCESSORY COMPLEX SUBUNIT YAJC"/>
    <property type="match status" value="1"/>
</dbReference>
<dbReference type="RefSeq" id="WP_262855486.1">
    <property type="nucleotide sequence ID" value="NZ_JAOPKZ010000007.1"/>
</dbReference>
<evidence type="ECO:0000256" key="5">
    <source>
        <dbReference type="ARBA" id="ARBA00022692"/>
    </source>
</evidence>
<evidence type="ECO:0000256" key="3">
    <source>
        <dbReference type="ARBA" id="ARBA00022448"/>
    </source>
</evidence>
<accession>A0ABT2QPY8</accession>
<keyword evidence="4" id="KW-1003">Cell membrane</keyword>
<evidence type="ECO:0000313" key="10">
    <source>
        <dbReference type="EMBL" id="MCU5746049.1"/>
    </source>
</evidence>
<dbReference type="PRINTS" id="PR01853">
    <property type="entry name" value="YAJCTRNLCASE"/>
</dbReference>
<evidence type="ECO:0000256" key="6">
    <source>
        <dbReference type="ARBA" id="ARBA00022927"/>
    </source>
</evidence>
<comment type="caution">
    <text evidence="10">The sequence shown here is derived from an EMBL/GenBank/DDBJ whole genome shotgun (WGS) entry which is preliminary data.</text>
</comment>
<dbReference type="Proteomes" id="UP001209553">
    <property type="component" value="Unassembled WGS sequence"/>
</dbReference>
<reference evidence="10 11" key="1">
    <citation type="journal article" date="2023" name="Int. J. Syst. Evol. Microbiol.">
        <title>Streptococcus sciuri sp. nov., Staphylococcus marylandisciuri sp. nov. and Staphylococcus americanisciuri sp. nov., isolated from faeces of eastern grey squirrel (Sciurus carolinensis).</title>
        <authorList>
            <person name="Volokhov D.V."/>
            <person name="Zagorodnyaya T.A."/>
            <person name="Furtak V.A."/>
            <person name="Nattanmai G."/>
            <person name="Randall L."/>
            <person name="Jose S."/>
            <person name="Gao Y."/>
            <person name="Eisenberg T."/>
            <person name="Delmonte P."/>
            <person name="Blom J."/>
            <person name="Mitchell K.K."/>
        </authorList>
    </citation>
    <scope>NUCLEOTIDE SEQUENCE [LARGE SCALE GENOMIC DNA]</scope>
    <source>
        <strain evidence="10 11">SQ8-PEA</strain>
    </source>
</reference>
<evidence type="ECO:0000256" key="2">
    <source>
        <dbReference type="ARBA" id="ARBA00006742"/>
    </source>
</evidence>
<comment type="similarity">
    <text evidence="2">Belongs to the YajC family.</text>
</comment>
<keyword evidence="11" id="KW-1185">Reference proteome</keyword>
<comment type="subcellular location">
    <subcellularLocation>
        <location evidence="1">Cell membrane</location>
        <topology evidence="1">Single-pass membrane protein</topology>
    </subcellularLocation>
</comment>
<evidence type="ECO:0000256" key="9">
    <source>
        <dbReference type="ARBA" id="ARBA00023136"/>
    </source>
</evidence>
<dbReference type="EMBL" id="JAOPKZ010000007">
    <property type="protein sequence ID" value="MCU5746049.1"/>
    <property type="molecule type" value="Genomic_DNA"/>
</dbReference>
<dbReference type="SMART" id="SM01323">
    <property type="entry name" value="YajC"/>
    <property type="match status" value="1"/>
</dbReference>
<sequence length="83" mass="9620">MQIIILVVIFIIMYFLMIRPQQKKQREHREMLTRIEAGQNVTTIEGIKAKVRSVDETQVVLVLNKKGDQMTVEKPAIKQIDPS</sequence>
<evidence type="ECO:0000313" key="11">
    <source>
        <dbReference type="Proteomes" id="UP001209553"/>
    </source>
</evidence>
<gene>
    <name evidence="10" type="primary">yajC</name>
    <name evidence="10" type="ORF">N9R04_04855</name>
</gene>
<dbReference type="Pfam" id="PF02699">
    <property type="entry name" value="YajC"/>
    <property type="match status" value="1"/>
</dbReference>
<keyword evidence="3" id="KW-0813">Transport</keyword>
<keyword evidence="5" id="KW-0812">Transmembrane</keyword>
<keyword evidence="7" id="KW-1133">Transmembrane helix</keyword>